<feature type="transmembrane region" description="Helical" evidence="1">
    <location>
        <begin position="638"/>
        <end position="659"/>
    </location>
</feature>
<feature type="transmembrane region" description="Helical" evidence="1">
    <location>
        <begin position="1226"/>
        <end position="1246"/>
    </location>
</feature>
<feature type="transmembrane region" description="Helical" evidence="1">
    <location>
        <begin position="1199"/>
        <end position="1219"/>
    </location>
</feature>
<feature type="transmembrane region" description="Helical" evidence="1">
    <location>
        <begin position="360"/>
        <end position="379"/>
    </location>
</feature>
<evidence type="ECO:0000256" key="1">
    <source>
        <dbReference type="SAM" id="Phobius"/>
    </source>
</evidence>
<organism evidence="2 3">
    <name type="scientific">Leptolyngbya cf. ectocarpi LEGE 11479</name>
    <dbReference type="NCBI Taxonomy" id="1828722"/>
    <lineage>
        <taxon>Bacteria</taxon>
        <taxon>Bacillati</taxon>
        <taxon>Cyanobacteriota</taxon>
        <taxon>Cyanophyceae</taxon>
        <taxon>Leptolyngbyales</taxon>
        <taxon>Leptolyngbyaceae</taxon>
        <taxon>Leptolyngbya group</taxon>
        <taxon>Leptolyngbya</taxon>
    </lineage>
</organism>
<feature type="transmembrane region" description="Helical" evidence="1">
    <location>
        <begin position="708"/>
        <end position="728"/>
    </location>
</feature>
<feature type="transmembrane region" description="Helical" evidence="1">
    <location>
        <begin position="614"/>
        <end position="631"/>
    </location>
</feature>
<feature type="transmembrane region" description="Helical" evidence="1">
    <location>
        <begin position="180"/>
        <end position="202"/>
    </location>
</feature>
<dbReference type="EMBL" id="JADEXP010000151">
    <property type="protein sequence ID" value="MBE9068240.1"/>
    <property type="molecule type" value="Genomic_DNA"/>
</dbReference>
<feature type="transmembrane region" description="Helical" evidence="1">
    <location>
        <begin position="543"/>
        <end position="559"/>
    </location>
</feature>
<feature type="transmembrane region" description="Helical" evidence="1">
    <location>
        <begin position="880"/>
        <end position="899"/>
    </location>
</feature>
<name>A0A929F6K9_LEPEC</name>
<dbReference type="RefSeq" id="WP_193994187.1">
    <property type="nucleotide sequence ID" value="NZ_JADEXP010000151.1"/>
</dbReference>
<accession>A0A929F6K9</accession>
<feature type="transmembrane region" description="Helical" evidence="1">
    <location>
        <begin position="1087"/>
        <end position="1110"/>
    </location>
</feature>
<feature type="transmembrane region" description="Helical" evidence="1">
    <location>
        <begin position="91"/>
        <end position="114"/>
    </location>
</feature>
<feature type="transmembrane region" description="Helical" evidence="1">
    <location>
        <begin position="263"/>
        <end position="283"/>
    </location>
</feature>
<gene>
    <name evidence="2" type="ORF">IQ260_16435</name>
</gene>
<feature type="transmembrane region" description="Helical" evidence="1">
    <location>
        <begin position="126"/>
        <end position="146"/>
    </location>
</feature>
<feature type="transmembrane region" description="Helical" evidence="1">
    <location>
        <begin position="399"/>
        <end position="418"/>
    </location>
</feature>
<keyword evidence="1" id="KW-0812">Transmembrane</keyword>
<feature type="transmembrane region" description="Helical" evidence="1">
    <location>
        <begin position="1117"/>
        <end position="1135"/>
    </location>
</feature>
<feature type="transmembrane region" description="Helical" evidence="1">
    <location>
        <begin position="214"/>
        <end position="233"/>
    </location>
</feature>
<feature type="transmembrane region" description="Helical" evidence="1">
    <location>
        <begin position="1021"/>
        <end position="1038"/>
    </location>
</feature>
<feature type="transmembrane region" description="Helical" evidence="1">
    <location>
        <begin position="970"/>
        <end position="986"/>
    </location>
</feature>
<feature type="transmembrane region" description="Helical" evidence="1">
    <location>
        <begin position="943"/>
        <end position="963"/>
    </location>
</feature>
<keyword evidence="1" id="KW-1133">Transmembrane helix</keyword>
<evidence type="ECO:0000313" key="2">
    <source>
        <dbReference type="EMBL" id="MBE9068240.1"/>
    </source>
</evidence>
<evidence type="ECO:0000313" key="3">
    <source>
        <dbReference type="Proteomes" id="UP000615026"/>
    </source>
</evidence>
<sequence>MWLEIPVDLETEAANVHLLKELDRWIDLGLVSEGQAISLGRKLCSPIPIAYQAPAAEIPVEPEATLPSVEPAGLSSRPFFSRFKSHLVQSFLAEVSVLWLLFLGVFLVVVSSGVLAASQWQSFSTIGQYAILLVYTLAFGGASLWTVGQAKLQTTAQMLKAATLLLVPLNLWMMDALGLVNASVGLAIVASVGLSVLTLVLAPQKKTGFNLLGLSWLHWGWVFAPWPLVAAYLGTMGSAANLWVGPNAAAAKTEEDGEPTPQFGGVLVAIALLILLVRSLWIAQVPITQLGLAIGICGWMLCRLWQYPLWPQLGAGLMLLGWLVSVEQQPLQAIGISGLASWLLVQQLQRHPQERDQLRTLATLWLVGLQTCGLMWLTLPLGLRQILLMTAEKFGVEPVGALNFAGVWLYGYVGLMMLGARQFKRRGQATWALLTEQLALGISVLLVLCTLSQLQSFLFTLSVMGLTLTLSTITRLRSSAANGLIYGTHGAALLTVLSGIYVISTSLGGWSEPQWAMVFLGLTTVEWLASVATQRYPQWRQSALYLGIGLSVMAYSLLLNQWGSWITLSWLVVPTVLSWLVYRSQWATERSQLATILTGLALGGQLLLISSWPMATVVFGIGAGLLVLHSCRWPTQRVLPALAVGFGVCGGHTAAIWLWLMSQVWPVNIAQLCLVTALVASTLSILARPLNRQPRPLLKAYGATSRGWSRALAIALSLGLTLIILWSYGLSELSHGVAREIFPEVEVLFRYGAAATTLLLARFFTERRLTNLDCWELAYEAGLLVALGLSLWRQEISPPAIGIAMVALGLCSQLLGTVRATRTQSVYPPSWHYIPLAYGALGLGLTHLSFTSVTGLSAIVVGVVTLAISSRQDDLHPLSYGGLGLLSLGIYELVIYRMLQVSGGEPGDGLTLLGLVGGAIALFYLLGQHWIRRYSKLTATEISVVSLLHWLMATVLAAMAMGFGHSRPGLWLWLGLSGLLTLYAGLRGNYRWFPVHKTAPTDPEDRHDIRLGSMHHSYQQWIWSSLIIATIAIPYGLAQLLPNLTLLREWGALLACGLSLSIHRLPWPRWGWPLRPWQRMALSWPMLAIFLSMTTIATQSLLLVGAFYAFMAKQMQAVRLSYLSLGLLNWSLWRYLIAQGWLTPLGVSTMLGISALYVLEIDPRWQPIPARQERHRLRSLATLLIGLTAMFQAEAGASMAIGIIGLSLLISFGFITLGLITRVRAYLYVGTLTFILQILRTITLFISTDGRLLWAIGIVLGITLIWVAATFEARRAQIGELLSQWSDMLQNWE</sequence>
<feature type="transmembrane region" description="Helical" evidence="1">
    <location>
        <begin position="665"/>
        <end position="687"/>
    </location>
</feature>
<proteinExistence type="predicted"/>
<protein>
    <recommendedName>
        <fullName evidence="4">DUF2157 domain-containing protein</fullName>
    </recommendedName>
</protein>
<evidence type="ECO:0008006" key="4">
    <source>
        <dbReference type="Google" id="ProtNLM"/>
    </source>
</evidence>
<comment type="caution">
    <text evidence="2">The sequence shown here is derived from an EMBL/GenBank/DDBJ whole genome shotgun (WGS) entry which is preliminary data.</text>
</comment>
<feature type="transmembrane region" description="Helical" evidence="1">
    <location>
        <begin position="1252"/>
        <end position="1271"/>
    </location>
</feature>
<reference evidence="2" key="1">
    <citation type="submission" date="2020-10" db="EMBL/GenBank/DDBJ databases">
        <authorList>
            <person name="Castelo-Branco R."/>
            <person name="Eusebio N."/>
            <person name="Adriana R."/>
            <person name="Vieira A."/>
            <person name="Brugerolle De Fraissinette N."/>
            <person name="Rezende De Castro R."/>
            <person name="Schneider M.P."/>
            <person name="Vasconcelos V."/>
            <person name="Leao P.N."/>
        </authorList>
    </citation>
    <scope>NUCLEOTIDE SEQUENCE</scope>
    <source>
        <strain evidence="2">LEGE 11479</strain>
    </source>
</reference>
<dbReference type="Proteomes" id="UP000615026">
    <property type="component" value="Unassembled WGS sequence"/>
</dbReference>
<keyword evidence="3" id="KW-1185">Reference proteome</keyword>
<keyword evidence="1" id="KW-0472">Membrane</keyword>
<feature type="transmembrane region" description="Helical" evidence="1">
    <location>
        <begin position="430"/>
        <end position="448"/>
    </location>
</feature>
<feature type="transmembrane region" description="Helical" evidence="1">
    <location>
        <begin position="454"/>
        <end position="471"/>
    </location>
</feature>
<feature type="transmembrane region" description="Helical" evidence="1">
    <location>
        <begin position="483"/>
        <end position="503"/>
    </location>
</feature>
<feature type="transmembrane region" description="Helical" evidence="1">
    <location>
        <begin position="911"/>
        <end position="931"/>
    </location>
</feature>
<feature type="transmembrane region" description="Helical" evidence="1">
    <location>
        <begin position="515"/>
        <end position="531"/>
    </location>
</feature>
<feature type="transmembrane region" description="Helical" evidence="1">
    <location>
        <begin position="838"/>
        <end position="868"/>
    </location>
</feature>